<feature type="transmembrane region" description="Helical" evidence="9">
    <location>
        <begin position="284"/>
        <end position="300"/>
    </location>
</feature>
<dbReference type="GO" id="GO:0050906">
    <property type="term" value="P:detection of stimulus involved in sensory perception"/>
    <property type="evidence" value="ECO:0007669"/>
    <property type="project" value="UniProtKB-ARBA"/>
</dbReference>
<accession>A0A182RP03</accession>
<evidence type="ECO:0000256" key="8">
    <source>
        <dbReference type="ARBA" id="ARBA00023180"/>
    </source>
</evidence>
<keyword evidence="7" id="KW-0675">Receptor</keyword>
<protein>
    <submittedName>
        <fullName evidence="12">Uncharacterized protein</fullName>
    </submittedName>
</protein>
<keyword evidence="5 9" id="KW-1133">Transmembrane helix</keyword>
<evidence type="ECO:0000256" key="7">
    <source>
        <dbReference type="ARBA" id="ARBA00023170"/>
    </source>
</evidence>
<dbReference type="InterPro" id="IPR001320">
    <property type="entry name" value="Iontro_rcpt_C"/>
</dbReference>
<keyword evidence="6 9" id="KW-0472">Membrane</keyword>
<keyword evidence="4 9" id="KW-0812">Transmembrane</keyword>
<dbReference type="PANTHER" id="PTHR42643:SF33">
    <property type="entry name" value="GLUTAMATE RECEPTOR 2-LIKE PROTEIN"/>
    <property type="match status" value="1"/>
</dbReference>
<comment type="similarity">
    <text evidence="2">Belongs to the glutamate-gated ion channel (TC 1.A.10.1) family.</text>
</comment>
<name>A0A182RP03_ANOFN</name>
<evidence type="ECO:0000256" key="2">
    <source>
        <dbReference type="ARBA" id="ARBA00008685"/>
    </source>
</evidence>
<keyword evidence="8" id="KW-0325">Glycoprotein</keyword>
<dbReference type="Gene3D" id="1.10.287.70">
    <property type="match status" value="1"/>
</dbReference>
<evidence type="ECO:0000259" key="10">
    <source>
        <dbReference type="Pfam" id="PF00060"/>
    </source>
</evidence>
<dbReference type="GO" id="GO:0005886">
    <property type="term" value="C:plasma membrane"/>
    <property type="evidence" value="ECO:0007669"/>
    <property type="project" value="UniProtKB-SubCell"/>
</dbReference>
<evidence type="ECO:0000256" key="4">
    <source>
        <dbReference type="ARBA" id="ARBA00022692"/>
    </source>
</evidence>
<evidence type="ECO:0000256" key="6">
    <source>
        <dbReference type="ARBA" id="ARBA00023136"/>
    </source>
</evidence>
<feature type="transmembrane region" description="Helical" evidence="9">
    <location>
        <begin position="244"/>
        <end position="264"/>
    </location>
</feature>
<dbReference type="VEuPathDB" id="VectorBase:AFUN007984"/>
<dbReference type="InterPro" id="IPR057074">
    <property type="entry name" value="IR75A_N"/>
</dbReference>
<dbReference type="Pfam" id="PF00060">
    <property type="entry name" value="Lig_chan"/>
    <property type="match status" value="1"/>
</dbReference>
<comment type="subcellular location">
    <subcellularLocation>
        <location evidence="1">Cell membrane</location>
        <topology evidence="1">Multi-pass membrane protein</topology>
    </subcellularLocation>
</comment>
<evidence type="ECO:0000256" key="3">
    <source>
        <dbReference type="ARBA" id="ARBA00022475"/>
    </source>
</evidence>
<dbReference type="AlphaFoldDB" id="A0A182RP03"/>
<dbReference type="InterPro" id="IPR052192">
    <property type="entry name" value="Insect_Ionotropic_Sensory_Rcpt"/>
</dbReference>
<feature type="domain" description="Ionotropic receptor 75a N-terminal" evidence="11">
    <location>
        <begin position="22"/>
        <end position="145"/>
    </location>
</feature>
<evidence type="ECO:0000256" key="9">
    <source>
        <dbReference type="SAM" id="Phobius"/>
    </source>
</evidence>
<dbReference type="PANTHER" id="PTHR42643">
    <property type="entry name" value="IONOTROPIC RECEPTOR 20A-RELATED"/>
    <property type="match status" value="1"/>
</dbReference>
<dbReference type="SUPFAM" id="SSF53850">
    <property type="entry name" value="Periplasmic binding protein-like II"/>
    <property type="match status" value="1"/>
</dbReference>
<dbReference type="STRING" id="62324.A0A182RP03"/>
<organism evidence="12">
    <name type="scientific">Anopheles funestus</name>
    <name type="common">African malaria mosquito</name>
    <dbReference type="NCBI Taxonomy" id="62324"/>
    <lineage>
        <taxon>Eukaryota</taxon>
        <taxon>Metazoa</taxon>
        <taxon>Ecdysozoa</taxon>
        <taxon>Arthropoda</taxon>
        <taxon>Hexapoda</taxon>
        <taxon>Insecta</taxon>
        <taxon>Pterygota</taxon>
        <taxon>Neoptera</taxon>
        <taxon>Endopterygota</taxon>
        <taxon>Diptera</taxon>
        <taxon>Nematocera</taxon>
        <taxon>Culicoidea</taxon>
        <taxon>Culicidae</taxon>
        <taxon>Anophelinae</taxon>
        <taxon>Anopheles</taxon>
    </lineage>
</organism>
<dbReference type="EnsemblMetazoa" id="AFUN007984-RA">
    <property type="protein sequence ID" value="AFUN007984-PA"/>
    <property type="gene ID" value="AFUN007984"/>
</dbReference>
<dbReference type="Pfam" id="PF24576">
    <property type="entry name" value="IR75A_N"/>
    <property type="match status" value="1"/>
</dbReference>
<feature type="domain" description="Ionotropic glutamate receptor C-terminal" evidence="10">
    <location>
        <begin position="248"/>
        <end position="507"/>
    </location>
</feature>
<evidence type="ECO:0000313" key="12">
    <source>
        <dbReference type="EnsemblMetazoa" id="AFUN007984-PA"/>
    </source>
</evidence>
<keyword evidence="3" id="KW-1003">Cell membrane</keyword>
<dbReference type="GO" id="GO:0015276">
    <property type="term" value="F:ligand-gated monoatomic ion channel activity"/>
    <property type="evidence" value="ECO:0007669"/>
    <property type="project" value="InterPro"/>
</dbReference>
<proteinExistence type="inferred from homology"/>
<evidence type="ECO:0000256" key="1">
    <source>
        <dbReference type="ARBA" id="ARBA00004651"/>
    </source>
</evidence>
<evidence type="ECO:0000256" key="5">
    <source>
        <dbReference type="ARBA" id="ARBA00022989"/>
    </source>
</evidence>
<dbReference type="VEuPathDB" id="VectorBase:AFUN2_001425"/>
<feature type="transmembrane region" description="Helical" evidence="9">
    <location>
        <begin position="312"/>
        <end position="337"/>
    </location>
</feature>
<reference evidence="12" key="1">
    <citation type="submission" date="2020-05" db="UniProtKB">
        <authorList>
            <consortium name="EnsemblMetazoa"/>
        </authorList>
    </citation>
    <scope>IDENTIFICATION</scope>
    <source>
        <strain evidence="12">FUMOZ</strain>
    </source>
</reference>
<evidence type="ECO:0000259" key="11">
    <source>
        <dbReference type="Pfam" id="PF24576"/>
    </source>
</evidence>
<sequence>MSFVNVASFSEQKFVTSLELVHVRVGFMADMNCPGMNSVLPILAERGYFNGERFRWFLYGLRAIEENRTFLQKLHITVSSNVLLLLPAGKDNAVLNVRGQWMGKTWDVSFLQIGSWSIATGLNMWDTRSAYEKQLNLFGMQLSGISKAKTIYGDRTLEGEMQINRAYGLQLWNVLSMVHNTSITENSSTNYDDQLADFIIEPVAIKQEDLAKLDYTAAVQDTQTILLFLHPEVDRTRNSILRPFSFLTWIAIGFLIICFTLLMYKTFMFEQEVDRTKVQRDRENGFFVLVMGILCQQGFIESSRSSASRLTLFTMLVFSVLIYQFYLTHIVSMLLVVPPKNIRTLEQMVANKFGVAVENVPESVELLNATEDKYLLTLVQTQISRTGTVYYDIKEGISLLLERERSAFVCDANRAYQQIRHTFTDEQRCALQEIPLMAKQSTHLALRKDHPLKEQFRVTVQKIIAASMVQYERKRYYADKPRCAENEVKMPEVNLDQVSSVLLLLFGTIVCSIGVLLLEITVRKVLPKRH</sequence>
<feature type="transmembrane region" description="Helical" evidence="9">
    <location>
        <begin position="501"/>
        <end position="522"/>
    </location>
</feature>